<dbReference type="EC" id="2.7.1.35" evidence="2"/>
<comment type="similarity">
    <text evidence="1">Belongs to the pyridoxine kinase family.</text>
</comment>
<keyword evidence="4" id="KW-0547">Nucleotide-binding</keyword>
<evidence type="ECO:0000256" key="3">
    <source>
        <dbReference type="ARBA" id="ARBA00022679"/>
    </source>
</evidence>
<dbReference type="InterPro" id="IPR004625">
    <property type="entry name" value="PyrdxlKinase"/>
</dbReference>
<protein>
    <recommendedName>
        <fullName evidence="2">pyridoxal kinase</fullName>
        <ecNumber evidence="2">2.7.1.35</ecNumber>
    </recommendedName>
</protein>
<keyword evidence="3" id="KW-0808">Transferase</keyword>
<dbReference type="RefSeq" id="XP_046074346.1">
    <property type="nucleotide sequence ID" value="XM_046220113.1"/>
</dbReference>
<evidence type="ECO:0000256" key="4">
    <source>
        <dbReference type="ARBA" id="ARBA00022741"/>
    </source>
</evidence>
<dbReference type="PANTHER" id="PTHR10534">
    <property type="entry name" value="PYRIDOXAL KINASE"/>
    <property type="match status" value="1"/>
</dbReference>
<dbReference type="NCBIfam" id="TIGR00687">
    <property type="entry name" value="pyridox_kin"/>
    <property type="match status" value="1"/>
</dbReference>
<evidence type="ECO:0000256" key="1">
    <source>
        <dbReference type="ARBA" id="ARBA00008805"/>
    </source>
</evidence>
<dbReference type="InterPro" id="IPR013749">
    <property type="entry name" value="PM/HMP-P_kinase-1"/>
</dbReference>
<feature type="domain" description="Pyridoxamine kinase/Phosphomethylpyrimidine kinase" evidence="7">
    <location>
        <begin position="121"/>
        <end position="255"/>
    </location>
</feature>
<proteinExistence type="inferred from homology"/>
<dbReference type="Pfam" id="PF08543">
    <property type="entry name" value="Phos_pyr_kin"/>
    <property type="match status" value="1"/>
</dbReference>
<name>A0AAD4PY12_9EURO</name>
<dbReference type="GO" id="GO:0008478">
    <property type="term" value="F:pyridoxal kinase activity"/>
    <property type="evidence" value="ECO:0007669"/>
    <property type="project" value="UniProtKB-EC"/>
</dbReference>
<comment type="caution">
    <text evidence="8">The sequence shown here is derived from an EMBL/GenBank/DDBJ whole genome shotgun (WGS) entry which is preliminary data.</text>
</comment>
<dbReference type="PANTHER" id="PTHR10534:SF2">
    <property type="entry name" value="PYRIDOXAL KINASE"/>
    <property type="match status" value="1"/>
</dbReference>
<dbReference type="EMBL" id="JAJTJA010000004">
    <property type="protein sequence ID" value="KAH8700640.1"/>
    <property type="molecule type" value="Genomic_DNA"/>
</dbReference>
<gene>
    <name evidence="8" type="ORF">BGW36DRAFT_425454</name>
</gene>
<dbReference type="AlphaFoldDB" id="A0AAD4PY12"/>
<sequence>MASSGEQDMVPETRVLAIASHVAYGFVGNTMATYVMQSLGCEVAGINTVHFSNHTGYRQVKGTKTSAQEIRDLYEGLVQSYLTDFDVLLSGYAPSAAAVEAVGDIARDLKRRAESKPGSFFWILDPVMGDLGRLYVNEDVVPAYKNAIHYADLILPNQFEAETLSGVKISSVGDITKAINKIHEIYKVPHIIVTSVQLSRLDGSSTPSSTLTVIGSTIRSDGSPRLFNIDVPTLNCNFNGTGDMFAALMVARLREAVFASSPSLKTTTSWVSPDDVPATDLPLAKATEKVLSSMHYVLEKTMEARTAELATPIDPASTEQLTDEQKRLRAHLRETKAGEVRLIRNVHALRNPKVIFKAQQWRET</sequence>
<keyword evidence="9" id="KW-1185">Reference proteome</keyword>
<dbReference type="GO" id="GO:0005524">
    <property type="term" value="F:ATP binding"/>
    <property type="evidence" value="ECO:0007669"/>
    <property type="project" value="UniProtKB-KW"/>
</dbReference>
<dbReference type="CDD" id="cd01173">
    <property type="entry name" value="pyridoxal_pyridoxamine_kinase"/>
    <property type="match status" value="1"/>
</dbReference>
<dbReference type="InterPro" id="IPR029056">
    <property type="entry name" value="Ribokinase-like"/>
</dbReference>
<reference evidence="8" key="1">
    <citation type="submission" date="2021-12" db="EMBL/GenBank/DDBJ databases">
        <title>Convergent genome expansion in fungi linked to evolution of root-endophyte symbiosis.</title>
        <authorList>
            <consortium name="DOE Joint Genome Institute"/>
            <person name="Ke Y.-H."/>
            <person name="Bonito G."/>
            <person name="Liao H.-L."/>
            <person name="Looney B."/>
            <person name="Rojas-Flechas A."/>
            <person name="Nash J."/>
            <person name="Hameed K."/>
            <person name="Schadt C."/>
            <person name="Martin F."/>
            <person name="Crous P.W."/>
            <person name="Miettinen O."/>
            <person name="Magnuson J.K."/>
            <person name="Labbe J."/>
            <person name="Jacobson D."/>
            <person name="Doktycz M.J."/>
            <person name="Veneault-Fourrey C."/>
            <person name="Kuo A."/>
            <person name="Mondo S."/>
            <person name="Calhoun S."/>
            <person name="Riley R."/>
            <person name="Ohm R."/>
            <person name="LaButti K."/>
            <person name="Andreopoulos B."/>
            <person name="Pangilinan J."/>
            <person name="Nolan M."/>
            <person name="Tritt A."/>
            <person name="Clum A."/>
            <person name="Lipzen A."/>
            <person name="Daum C."/>
            <person name="Barry K."/>
            <person name="Grigoriev I.V."/>
            <person name="Vilgalys R."/>
        </authorList>
    </citation>
    <scope>NUCLEOTIDE SEQUENCE</scope>
    <source>
        <strain evidence="8">PMI_201</strain>
    </source>
</reference>
<accession>A0AAD4PY12</accession>
<dbReference type="GeneID" id="70250400"/>
<evidence type="ECO:0000256" key="5">
    <source>
        <dbReference type="ARBA" id="ARBA00022777"/>
    </source>
</evidence>
<dbReference type="Gene3D" id="3.40.1190.20">
    <property type="match status" value="1"/>
</dbReference>
<dbReference type="GO" id="GO:0009443">
    <property type="term" value="P:pyridoxal 5'-phosphate salvage"/>
    <property type="evidence" value="ECO:0007669"/>
    <property type="project" value="InterPro"/>
</dbReference>
<evidence type="ECO:0000259" key="7">
    <source>
        <dbReference type="Pfam" id="PF08543"/>
    </source>
</evidence>
<keyword evidence="5 8" id="KW-0418">Kinase</keyword>
<dbReference type="GO" id="GO:0005829">
    <property type="term" value="C:cytosol"/>
    <property type="evidence" value="ECO:0007669"/>
    <property type="project" value="TreeGrafter"/>
</dbReference>
<evidence type="ECO:0000313" key="8">
    <source>
        <dbReference type="EMBL" id="KAH8700640.1"/>
    </source>
</evidence>
<keyword evidence="6" id="KW-0067">ATP-binding</keyword>
<evidence type="ECO:0000256" key="6">
    <source>
        <dbReference type="ARBA" id="ARBA00022840"/>
    </source>
</evidence>
<evidence type="ECO:0000313" key="9">
    <source>
        <dbReference type="Proteomes" id="UP001201262"/>
    </source>
</evidence>
<organism evidence="8 9">
    <name type="scientific">Talaromyces proteolyticus</name>
    <dbReference type="NCBI Taxonomy" id="1131652"/>
    <lineage>
        <taxon>Eukaryota</taxon>
        <taxon>Fungi</taxon>
        <taxon>Dikarya</taxon>
        <taxon>Ascomycota</taxon>
        <taxon>Pezizomycotina</taxon>
        <taxon>Eurotiomycetes</taxon>
        <taxon>Eurotiomycetidae</taxon>
        <taxon>Eurotiales</taxon>
        <taxon>Trichocomaceae</taxon>
        <taxon>Talaromyces</taxon>
        <taxon>Talaromyces sect. Bacilispori</taxon>
    </lineage>
</organism>
<dbReference type="SUPFAM" id="SSF53613">
    <property type="entry name" value="Ribokinase-like"/>
    <property type="match status" value="1"/>
</dbReference>
<dbReference type="Proteomes" id="UP001201262">
    <property type="component" value="Unassembled WGS sequence"/>
</dbReference>
<evidence type="ECO:0000256" key="2">
    <source>
        <dbReference type="ARBA" id="ARBA00012104"/>
    </source>
</evidence>